<dbReference type="PANTHER" id="PTHR11439">
    <property type="entry name" value="GAG-POL-RELATED RETROTRANSPOSON"/>
    <property type="match status" value="1"/>
</dbReference>
<dbReference type="Proteomes" id="UP001642484">
    <property type="component" value="Unassembled WGS sequence"/>
</dbReference>
<feature type="region of interest" description="Disordered" evidence="1">
    <location>
        <begin position="306"/>
        <end position="351"/>
    </location>
</feature>
<feature type="compositionally biased region" description="Pro residues" evidence="1">
    <location>
        <begin position="799"/>
        <end position="814"/>
    </location>
</feature>
<feature type="region of interest" description="Disordered" evidence="1">
    <location>
        <begin position="238"/>
        <end position="266"/>
    </location>
</feature>
<evidence type="ECO:0000259" key="3">
    <source>
        <dbReference type="PROSITE" id="PS50800"/>
    </source>
</evidence>
<protein>
    <recommendedName>
        <fullName evidence="6">SAP domain-containing protein</fullName>
    </recommendedName>
</protein>
<organism evidence="4 5">
    <name type="scientific">Durusdinium trenchii</name>
    <dbReference type="NCBI Taxonomy" id="1381693"/>
    <lineage>
        <taxon>Eukaryota</taxon>
        <taxon>Sar</taxon>
        <taxon>Alveolata</taxon>
        <taxon>Dinophyceae</taxon>
        <taxon>Suessiales</taxon>
        <taxon>Symbiodiniaceae</taxon>
        <taxon>Durusdinium</taxon>
    </lineage>
</organism>
<sequence length="1423" mass="159681">MEIFDLTQDDSPDEPVQSEDEEMAWAINMVMEVQDNALEEEEVFYDCHSGDEDEPPSTSSLEETVSHDARAQCEDMELDTSRVCMVKSVAPTVIMTLDSGADVSVAPEEYYQMGQPGQQRSVQMVDAQGEAIKSAGNRRLRLQAHTRSGEMVEFVEQFALGVGVTHPLLSFGRLLRQGWVLSRDQQGLCLEHPEKKMQIPARLERNSLVMDVKVCAIRAEEDVDEEQKKEIEAMAANDRAQAMNESEERKEEKKIPEEAEADRGVKRSVEEQIELEKVAKEEDETLAVAVMKELSEQVVTDDDVHVEENPMKKSRLKENEDIPQRSPGYTTEESGGEIMVEGSSSEDGRVQEKMARWEKWRLKKIEVKSEPMELTDSPMEELMEAGQHVFPVRGEGHSLQGFISRELGLLEKVPGWHALPNGIVVHSSPQATHFLDPSMSFGPEWCGRMTLVKKKDNSGAWEQIESLAAYRDTPLPFRALPAGPRSALTFVAPGLIRDYFVLNSEVPVSQYPLLSGEPSSWPDDERDEEGGEFPMLAAGSGGRAEILEDVEFVDPDELRVQIDEAWFDKETKLKDLQEICKQLGLATSGSKTKVLRRLQRFKHQQEEKMAYEVAQRLFAESRREAIPLKTPKLPSRHEQELRQLTHLPFQPWCQQCVATRPKEDPRMKEDRSDRKDRGRPVISFDYGFTYTADAPEEKQWGTALYVAESESKATLCIPVQAKGSASLKQAAEEATREGQVEKEAKVVGEEVAMRMYGHGPITPGPAPEGYPKTPARTPAAPTPASKTPALRTPVVMPMPATPARPVPKTPVAPEPPREAMSSPSGPKEAHQKLPVEETDVPKRKMARLPIPEAMRGEPARNFMSEALESEASPKKQRLEEIVGNLAPVTPPLGTKREYALPWDDEDDEKRRMSPKRRVNSIQEDFPGGDEMTGEAILQEELNQISEDEGEEKGIGKPPEVDEEELARPDKQHIKELAKLTNVEHRKHRTTPGDGTFNRLSKDDEPMKYEDITKYRSCVGKLLYISPDRPDAQYVAQGLAGFMQQPTKKSWQAMQHVSSYLLGTMDEGLLFEHPPRGRSMLNDDDNIYEWDLNEEKKSMLEVVCDADYAGQRDTRKSVSSVQIYLDGCLLESYVRSQRAIALSSGESEYVAMVGGCSEGLFLKHCWKFLTNEDLDMICRSDSSAARALAGRVGVGRTRHIAAGLLWLQQKVVAKELRITGIPTAVNTSDIGTKILSRARMSGLKFLIKMVDMDDEKIGKQQYEEIKAKEQLKKNAGKMAKMMGANAKVALVIALSLLQGGQGAEVERPEEGEDGSDEAWWIRPLITMICLASIGALSLARMAIGVMTTWWHGRRSHEEPIEENENEGDVNVVARPLVRNETNTDEVQRAHLRQNEDEEKVNMQWQIVRLEVAIAEHEEKLTDAR</sequence>
<proteinExistence type="predicted"/>
<feature type="region of interest" description="Disordered" evidence="1">
    <location>
        <begin position="1"/>
        <end position="20"/>
    </location>
</feature>
<feature type="domain" description="Peptidase A2" evidence="2">
    <location>
        <begin position="93"/>
        <end position="175"/>
    </location>
</feature>
<keyword evidence="5" id="KW-1185">Reference proteome</keyword>
<evidence type="ECO:0000259" key="2">
    <source>
        <dbReference type="PROSITE" id="PS50175"/>
    </source>
</evidence>
<feature type="region of interest" description="Disordered" evidence="1">
    <location>
        <begin position="760"/>
        <end position="833"/>
    </location>
</feature>
<feature type="compositionally biased region" description="Acidic residues" evidence="1">
    <location>
        <begin position="7"/>
        <end position="20"/>
    </location>
</feature>
<accession>A0ABP0QLH1</accession>
<feature type="compositionally biased region" description="Basic and acidic residues" evidence="1">
    <location>
        <begin position="246"/>
        <end position="266"/>
    </location>
</feature>
<dbReference type="InterPro" id="IPR003034">
    <property type="entry name" value="SAP_dom"/>
</dbReference>
<dbReference type="PROSITE" id="PS50800">
    <property type="entry name" value="SAP"/>
    <property type="match status" value="1"/>
</dbReference>
<dbReference type="PANTHER" id="PTHR11439:SF463">
    <property type="entry name" value="REVERSE TRANSCRIPTASE TY1_COPIA-TYPE DOMAIN-CONTAINING PROTEIN"/>
    <property type="match status" value="1"/>
</dbReference>
<dbReference type="InterPro" id="IPR001995">
    <property type="entry name" value="Peptidase_A2_cat"/>
</dbReference>
<dbReference type="EMBL" id="CAXAMN010024694">
    <property type="protein sequence ID" value="CAK9089057.1"/>
    <property type="molecule type" value="Genomic_DNA"/>
</dbReference>
<evidence type="ECO:0008006" key="6">
    <source>
        <dbReference type="Google" id="ProtNLM"/>
    </source>
</evidence>
<dbReference type="PROSITE" id="PS50175">
    <property type="entry name" value="ASP_PROT_RETROV"/>
    <property type="match status" value="1"/>
</dbReference>
<reference evidence="4 5" key="1">
    <citation type="submission" date="2024-02" db="EMBL/GenBank/DDBJ databases">
        <authorList>
            <person name="Chen Y."/>
            <person name="Shah S."/>
            <person name="Dougan E. K."/>
            <person name="Thang M."/>
            <person name="Chan C."/>
        </authorList>
    </citation>
    <scope>NUCLEOTIDE SEQUENCE [LARGE SCALE GENOMIC DNA]</scope>
</reference>
<feature type="region of interest" description="Disordered" evidence="1">
    <location>
        <begin position="945"/>
        <end position="967"/>
    </location>
</feature>
<evidence type="ECO:0000313" key="4">
    <source>
        <dbReference type="EMBL" id="CAK9089057.1"/>
    </source>
</evidence>
<feature type="compositionally biased region" description="Basic and acidic residues" evidence="1">
    <location>
        <begin position="306"/>
        <end position="323"/>
    </location>
</feature>
<evidence type="ECO:0000256" key="1">
    <source>
        <dbReference type="SAM" id="MobiDB-lite"/>
    </source>
</evidence>
<feature type="region of interest" description="Disordered" evidence="1">
    <location>
        <begin position="882"/>
        <end position="930"/>
    </location>
</feature>
<feature type="compositionally biased region" description="Low complexity" evidence="1">
    <location>
        <begin position="771"/>
        <end position="789"/>
    </location>
</feature>
<gene>
    <name evidence="4" type="ORF">CCMP2556_LOCUS42897</name>
</gene>
<evidence type="ECO:0000313" key="5">
    <source>
        <dbReference type="Proteomes" id="UP001642484"/>
    </source>
</evidence>
<dbReference type="CDD" id="cd09272">
    <property type="entry name" value="RNase_HI_RT_Ty1"/>
    <property type="match status" value="1"/>
</dbReference>
<name>A0ABP0QLH1_9DINO</name>
<feature type="domain" description="SAP" evidence="3">
    <location>
        <begin position="568"/>
        <end position="602"/>
    </location>
</feature>
<comment type="caution">
    <text evidence="4">The sequence shown here is derived from an EMBL/GenBank/DDBJ whole genome shotgun (WGS) entry which is preliminary data.</text>
</comment>